<evidence type="ECO:0000256" key="1">
    <source>
        <dbReference type="SAM" id="MobiDB-lite"/>
    </source>
</evidence>
<reference evidence="2" key="1">
    <citation type="journal article" date="2022" name="Int. J. Mol. Sci.">
        <title>Draft Genome of Tanacetum Coccineum: Genomic Comparison of Closely Related Tanacetum-Family Plants.</title>
        <authorList>
            <person name="Yamashiro T."/>
            <person name="Shiraishi A."/>
            <person name="Nakayama K."/>
            <person name="Satake H."/>
        </authorList>
    </citation>
    <scope>NUCLEOTIDE SEQUENCE</scope>
</reference>
<gene>
    <name evidence="2" type="ORF">Tco_1029595</name>
</gene>
<feature type="region of interest" description="Disordered" evidence="1">
    <location>
        <begin position="59"/>
        <end position="131"/>
    </location>
</feature>
<protein>
    <submittedName>
        <fullName evidence="2">Uncharacterized protein</fullName>
    </submittedName>
</protein>
<reference evidence="2" key="2">
    <citation type="submission" date="2022-01" db="EMBL/GenBank/DDBJ databases">
        <authorList>
            <person name="Yamashiro T."/>
            <person name="Shiraishi A."/>
            <person name="Satake H."/>
            <person name="Nakayama K."/>
        </authorList>
    </citation>
    <scope>NUCLEOTIDE SEQUENCE</scope>
</reference>
<keyword evidence="3" id="KW-1185">Reference proteome</keyword>
<organism evidence="2 3">
    <name type="scientific">Tanacetum coccineum</name>
    <dbReference type="NCBI Taxonomy" id="301880"/>
    <lineage>
        <taxon>Eukaryota</taxon>
        <taxon>Viridiplantae</taxon>
        <taxon>Streptophyta</taxon>
        <taxon>Embryophyta</taxon>
        <taxon>Tracheophyta</taxon>
        <taxon>Spermatophyta</taxon>
        <taxon>Magnoliopsida</taxon>
        <taxon>eudicotyledons</taxon>
        <taxon>Gunneridae</taxon>
        <taxon>Pentapetalae</taxon>
        <taxon>asterids</taxon>
        <taxon>campanulids</taxon>
        <taxon>Asterales</taxon>
        <taxon>Asteraceae</taxon>
        <taxon>Asteroideae</taxon>
        <taxon>Anthemideae</taxon>
        <taxon>Anthemidinae</taxon>
        <taxon>Tanacetum</taxon>
    </lineage>
</organism>
<proteinExistence type="predicted"/>
<evidence type="ECO:0000313" key="2">
    <source>
        <dbReference type="EMBL" id="GJT70309.1"/>
    </source>
</evidence>
<dbReference type="Proteomes" id="UP001151760">
    <property type="component" value="Unassembled WGS sequence"/>
</dbReference>
<comment type="caution">
    <text evidence="2">The sequence shown here is derived from an EMBL/GenBank/DDBJ whole genome shotgun (WGS) entry which is preliminary data.</text>
</comment>
<sequence length="177" mass="19095">MSSTIVSCILLPLNKSERLERIMAREEVVPPLLPHPPLVNHPPLIPTMMIMMEMTKGPRVEDDDTTTHSPITKSSSPSPPNAPSKTSSTKDTSSTFGTTSSSFESKPQSSPPSSNDTPSPQPYNPFLDNIMDVPLRSSNSILLQSHPSLDITLSLSPVTPLDHILDSPSLPSPQPPP</sequence>
<accession>A0ABQ5G5F7</accession>
<name>A0ABQ5G5F7_9ASTR</name>
<feature type="compositionally biased region" description="Low complexity" evidence="1">
    <location>
        <begin position="83"/>
        <end position="118"/>
    </location>
</feature>
<dbReference type="EMBL" id="BQNB010018065">
    <property type="protein sequence ID" value="GJT70309.1"/>
    <property type="molecule type" value="Genomic_DNA"/>
</dbReference>
<evidence type="ECO:0000313" key="3">
    <source>
        <dbReference type="Proteomes" id="UP001151760"/>
    </source>
</evidence>
<feature type="compositionally biased region" description="Low complexity" evidence="1">
    <location>
        <begin position="67"/>
        <end position="76"/>
    </location>
</feature>